<sequence length="39" mass="4084">MTFIKNLTGGVILGLSCDTDLVNGLTTFLSLRIAIDSLG</sequence>
<dbReference type="PATRIC" id="fig|1359199.3.peg.690"/>
<comment type="caution">
    <text evidence="1">The sequence shown here is derived from an EMBL/GenBank/DDBJ whole genome shotgun (WGS) entry which is preliminary data.</text>
</comment>
<gene>
    <name evidence="1" type="ORF">RMAECT_0703</name>
</gene>
<dbReference type="PROSITE" id="PS51257">
    <property type="entry name" value="PROKAR_LIPOPROTEIN"/>
    <property type="match status" value="1"/>
</dbReference>
<organism evidence="1 2">
    <name type="scientific">Rickettsia rhipicephali str. Ect</name>
    <dbReference type="NCBI Taxonomy" id="1359199"/>
    <lineage>
        <taxon>Bacteria</taxon>
        <taxon>Pseudomonadati</taxon>
        <taxon>Pseudomonadota</taxon>
        <taxon>Alphaproteobacteria</taxon>
        <taxon>Rickettsiales</taxon>
        <taxon>Rickettsiaceae</taxon>
        <taxon>Rickettsieae</taxon>
        <taxon>Rickettsia</taxon>
        <taxon>spotted fever group</taxon>
    </lineage>
</organism>
<protein>
    <submittedName>
        <fullName evidence="1">Uncharacterized protein</fullName>
    </submittedName>
</protein>
<proteinExistence type="predicted"/>
<dbReference type="Proteomes" id="UP000033591">
    <property type="component" value="Unassembled WGS sequence"/>
</dbReference>
<accession>A0A0F3PES3</accession>
<dbReference type="EMBL" id="LAOC01000001">
    <property type="protein sequence ID" value="KJV78416.1"/>
    <property type="molecule type" value="Genomic_DNA"/>
</dbReference>
<dbReference type="AlphaFoldDB" id="A0A0F3PES3"/>
<reference evidence="1 2" key="1">
    <citation type="submission" date="2015-01" db="EMBL/GenBank/DDBJ databases">
        <title>Genome Sequencing of Rickettsiales.</title>
        <authorList>
            <person name="Daugherty S.C."/>
            <person name="Su Q."/>
            <person name="Abolude K."/>
            <person name="Beier-Sexton M."/>
            <person name="Carlyon J.A."/>
            <person name="Carter R."/>
            <person name="Day N.P."/>
            <person name="Dumler S.J."/>
            <person name="Dyachenko V."/>
            <person name="Godinez A."/>
            <person name="Kurtti T.J."/>
            <person name="Lichay M."/>
            <person name="Mullins K.E."/>
            <person name="Ott S."/>
            <person name="Pappas-Brown V."/>
            <person name="Paris D.H."/>
            <person name="Patel P."/>
            <person name="Richards A.L."/>
            <person name="Sadzewicz L."/>
            <person name="Sears K."/>
            <person name="Seidman D."/>
            <person name="Sengamalay N."/>
            <person name="Stenos J."/>
            <person name="Tallon L.J."/>
            <person name="Vincent G."/>
            <person name="Fraser C.M."/>
            <person name="Munderloh U."/>
            <person name="Dunning-Hotopp J.C."/>
        </authorList>
    </citation>
    <scope>NUCLEOTIDE SEQUENCE [LARGE SCALE GENOMIC DNA]</scope>
    <source>
        <strain evidence="1 2">Ect</strain>
    </source>
</reference>
<name>A0A0F3PES3_RICRH</name>
<evidence type="ECO:0000313" key="2">
    <source>
        <dbReference type="Proteomes" id="UP000033591"/>
    </source>
</evidence>
<evidence type="ECO:0000313" key="1">
    <source>
        <dbReference type="EMBL" id="KJV78416.1"/>
    </source>
</evidence>